<keyword evidence="6" id="KW-0175">Coiled coil</keyword>
<dbReference type="NCBIfam" id="TIGR00020">
    <property type="entry name" value="prfB"/>
    <property type="match status" value="1"/>
</dbReference>
<name>A0A2D6YHH8_9DELT</name>
<feature type="coiled-coil region" evidence="6">
    <location>
        <begin position="41"/>
        <end position="94"/>
    </location>
</feature>
<comment type="similarity">
    <text evidence="1 4">Belongs to the prokaryotic/mitochondrial release factor family.</text>
</comment>
<dbReference type="HAMAP" id="MF_00094">
    <property type="entry name" value="Rel_fac_2"/>
    <property type="match status" value="1"/>
</dbReference>
<comment type="subcellular location">
    <subcellularLocation>
        <location evidence="4">Cytoplasm</location>
    </subcellularLocation>
</comment>
<dbReference type="EMBL" id="NZEX01000043">
    <property type="protein sequence ID" value="MAH62635.1"/>
    <property type="molecule type" value="Genomic_DNA"/>
</dbReference>
<reference evidence="9" key="1">
    <citation type="submission" date="2017-09" db="EMBL/GenBank/DDBJ databases">
        <title>The Reconstruction of 2,631 Draft Metagenome-Assembled Genomes from the Global Oceans.</title>
        <authorList>
            <person name="Tully B.J."/>
            <person name="Graham E.D."/>
            <person name="Heidelberg J.F."/>
        </authorList>
    </citation>
    <scope>NUCLEOTIDE SEQUENCE [LARGE SCALE GENOMIC DNA]</scope>
</reference>
<dbReference type="SMART" id="SM00937">
    <property type="entry name" value="PCRF"/>
    <property type="match status" value="1"/>
</dbReference>
<dbReference type="AlphaFoldDB" id="A0A2D6YHH8"/>
<feature type="modified residue" description="N5-methylglutamine" evidence="4">
    <location>
        <position position="230"/>
    </location>
</feature>
<evidence type="ECO:0000313" key="9">
    <source>
        <dbReference type="Proteomes" id="UP000226525"/>
    </source>
</evidence>
<evidence type="ECO:0000256" key="4">
    <source>
        <dbReference type="HAMAP-Rule" id="MF_00094"/>
    </source>
</evidence>
<keyword evidence="2 4" id="KW-0488">Methylation</keyword>
<dbReference type="InterPro" id="IPR005139">
    <property type="entry name" value="PCRF"/>
</dbReference>
<gene>
    <name evidence="4" type="primary">prfB</name>
    <name evidence="8" type="ORF">CMN54_04140</name>
</gene>
<proteinExistence type="inferred from homology"/>
<dbReference type="Gene3D" id="1.20.58.410">
    <property type="entry name" value="Release factor"/>
    <property type="match status" value="1"/>
</dbReference>
<evidence type="ECO:0000256" key="1">
    <source>
        <dbReference type="ARBA" id="ARBA00010835"/>
    </source>
</evidence>
<dbReference type="PANTHER" id="PTHR43116">
    <property type="entry name" value="PEPTIDE CHAIN RELEASE FACTOR 2"/>
    <property type="match status" value="1"/>
</dbReference>
<dbReference type="GO" id="GO:0016149">
    <property type="term" value="F:translation release factor activity, codon specific"/>
    <property type="evidence" value="ECO:0007669"/>
    <property type="project" value="UniProtKB-UniRule"/>
</dbReference>
<comment type="caution">
    <text evidence="8">The sequence shown here is derived from an EMBL/GenBank/DDBJ whole genome shotgun (WGS) entry which is preliminary data.</text>
</comment>
<dbReference type="GO" id="GO:0005737">
    <property type="term" value="C:cytoplasm"/>
    <property type="evidence" value="ECO:0007669"/>
    <property type="project" value="UniProtKB-SubCell"/>
</dbReference>
<dbReference type="PROSITE" id="PS00745">
    <property type="entry name" value="RF_PROK_I"/>
    <property type="match status" value="1"/>
</dbReference>
<dbReference type="Pfam" id="PF03462">
    <property type="entry name" value="PCRF"/>
    <property type="match status" value="1"/>
</dbReference>
<comment type="PTM">
    <text evidence="4">Methylated by PrmC. Methylation increases the termination efficiency of RF2.</text>
</comment>
<evidence type="ECO:0000259" key="7">
    <source>
        <dbReference type="PROSITE" id="PS00745"/>
    </source>
</evidence>
<dbReference type="Gene3D" id="3.30.160.20">
    <property type="match status" value="1"/>
</dbReference>
<dbReference type="FunFam" id="3.30.160.20:FF:000010">
    <property type="entry name" value="Peptide chain release factor 2"/>
    <property type="match status" value="1"/>
</dbReference>
<comment type="function">
    <text evidence="4">Peptide chain release factor 2 directs the termination of translation in response to the peptide chain termination codons UGA and UAA.</text>
</comment>
<feature type="domain" description="Prokaryotic-type class I peptide chain release factors" evidence="7">
    <location>
        <begin position="223"/>
        <end position="239"/>
    </location>
</feature>
<evidence type="ECO:0000256" key="3">
    <source>
        <dbReference type="ARBA" id="ARBA00022917"/>
    </source>
</evidence>
<organism evidence="8 9">
    <name type="scientific">SAR324 cluster bacterium</name>
    <dbReference type="NCBI Taxonomy" id="2024889"/>
    <lineage>
        <taxon>Bacteria</taxon>
        <taxon>Deltaproteobacteria</taxon>
        <taxon>SAR324 cluster</taxon>
    </lineage>
</organism>
<keyword evidence="4" id="KW-0963">Cytoplasm</keyword>
<keyword evidence="3 4" id="KW-0648">Protein biosynthesis</keyword>
<evidence type="ECO:0000256" key="6">
    <source>
        <dbReference type="SAM" id="Coils"/>
    </source>
</evidence>
<dbReference type="Gene3D" id="3.30.70.1660">
    <property type="match status" value="1"/>
</dbReference>
<dbReference type="InterPro" id="IPR000352">
    <property type="entry name" value="Pep_chain_release_fac_I"/>
</dbReference>
<dbReference type="SUPFAM" id="SSF75620">
    <property type="entry name" value="Release factor"/>
    <property type="match status" value="1"/>
</dbReference>
<dbReference type="InterPro" id="IPR045853">
    <property type="entry name" value="Pep_chain_release_fac_I_sf"/>
</dbReference>
<evidence type="ECO:0000256" key="2">
    <source>
        <dbReference type="ARBA" id="ARBA00022481"/>
    </source>
</evidence>
<sequence>MFEVPAKTEHLKELEGRSSRGDFWELPAEERTFLLKEAAQLGDLLENLNKMRQLQDDLETAAELYREEEDTDLFQEIQTNLAKLQQKLDSLEIFSLFSGENDDKDAIVNIHPGAGGTESTDWASMLYDMYLRWANDHSYSVEVMDYQPGEEAGLKSATFAVKGVHAYGRLRAEIGVHRLVRISPFDANKRRHTSFASVFVYADIDEEIEIDIRTDDLKIDTYRASGAGGQHVNTTDSAVRITHLPTRIVVQCQNERSQHKNRSSAMKILKARLYEREQALLNAEKDEQNSQKQDISWGSQIRSYVLHPYQMVKDHRTGFETGNSGAVLDGDLDGFIKAALSQKVC</sequence>
<accession>A0A2D6YHH8</accession>
<evidence type="ECO:0000256" key="5">
    <source>
        <dbReference type="NCBIfam" id="TIGR00020"/>
    </source>
</evidence>
<dbReference type="Proteomes" id="UP000226525">
    <property type="component" value="Unassembled WGS sequence"/>
</dbReference>
<dbReference type="InterPro" id="IPR004374">
    <property type="entry name" value="PrfB"/>
</dbReference>
<dbReference type="Pfam" id="PF00472">
    <property type="entry name" value="RF-1"/>
    <property type="match status" value="1"/>
</dbReference>
<protein>
    <recommendedName>
        <fullName evidence="4 5">Peptide chain release factor 2</fullName>
        <shortName evidence="4">RF-2</shortName>
    </recommendedName>
</protein>
<dbReference type="PANTHER" id="PTHR43116:SF3">
    <property type="entry name" value="CLASS I PEPTIDE CHAIN RELEASE FACTOR"/>
    <property type="match status" value="1"/>
</dbReference>
<evidence type="ECO:0000313" key="8">
    <source>
        <dbReference type="EMBL" id="MAH62635.1"/>
    </source>
</evidence>